<name>A0A9J7MP14_BRAFL</name>
<gene>
    <name evidence="5" type="primary">LOC118414125</name>
</gene>
<feature type="repeat" description="ANK" evidence="3">
    <location>
        <begin position="175"/>
        <end position="198"/>
    </location>
</feature>
<feature type="repeat" description="ANK" evidence="3">
    <location>
        <begin position="75"/>
        <end position="107"/>
    </location>
</feature>
<dbReference type="PRINTS" id="PR01415">
    <property type="entry name" value="ANKYRIN"/>
</dbReference>
<feature type="repeat" description="ANK" evidence="3">
    <location>
        <begin position="41"/>
        <end position="61"/>
    </location>
</feature>
<dbReference type="GeneID" id="118414125"/>
<evidence type="ECO:0000256" key="2">
    <source>
        <dbReference type="ARBA" id="ARBA00023043"/>
    </source>
</evidence>
<keyword evidence="4" id="KW-1185">Reference proteome</keyword>
<keyword evidence="1" id="KW-0677">Repeat</keyword>
<dbReference type="PANTHER" id="PTHR24166:SF52">
    <property type="entry name" value="ANKYRIN REPEAT DOMAIN-CONTAINING PROTEIN 65"/>
    <property type="match status" value="1"/>
</dbReference>
<feature type="repeat" description="ANK" evidence="3">
    <location>
        <begin position="243"/>
        <end position="276"/>
    </location>
</feature>
<dbReference type="Pfam" id="PF12796">
    <property type="entry name" value="Ank_2"/>
    <property type="match status" value="3"/>
</dbReference>
<feature type="repeat" description="ANK" evidence="3">
    <location>
        <begin position="311"/>
        <end position="336"/>
    </location>
</feature>
<dbReference type="InterPro" id="IPR002110">
    <property type="entry name" value="Ankyrin_rpt"/>
</dbReference>
<reference evidence="4" key="1">
    <citation type="journal article" date="2020" name="Nat. Ecol. Evol.">
        <title>Deeply conserved synteny resolves early events in vertebrate evolution.</title>
        <authorList>
            <person name="Simakov O."/>
            <person name="Marletaz F."/>
            <person name="Yue J.X."/>
            <person name="O'Connell B."/>
            <person name="Jenkins J."/>
            <person name="Brandt A."/>
            <person name="Calef R."/>
            <person name="Tung C.H."/>
            <person name="Huang T.K."/>
            <person name="Schmutz J."/>
            <person name="Satoh N."/>
            <person name="Yu J.K."/>
            <person name="Putnam N.H."/>
            <person name="Green R.E."/>
            <person name="Rokhsar D.S."/>
        </authorList>
    </citation>
    <scope>NUCLEOTIDE SEQUENCE [LARGE SCALE GENOMIC DNA]</scope>
    <source>
        <strain evidence="4">S238N-H82</strain>
    </source>
</reference>
<evidence type="ECO:0000256" key="3">
    <source>
        <dbReference type="PROSITE-ProRule" id="PRU00023"/>
    </source>
</evidence>
<dbReference type="Proteomes" id="UP000001554">
    <property type="component" value="Chromosome 4"/>
</dbReference>
<evidence type="ECO:0000313" key="5">
    <source>
        <dbReference type="RefSeq" id="XP_035673819.1"/>
    </source>
</evidence>
<organism evidence="4 5">
    <name type="scientific">Branchiostoma floridae</name>
    <name type="common">Florida lancelet</name>
    <name type="synonym">Amphioxus</name>
    <dbReference type="NCBI Taxonomy" id="7739"/>
    <lineage>
        <taxon>Eukaryota</taxon>
        <taxon>Metazoa</taxon>
        <taxon>Chordata</taxon>
        <taxon>Cephalochordata</taxon>
        <taxon>Leptocardii</taxon>
        <taxon>Amphioxiformes</taxon>
        <taxon>Branchiostomatidae</taxon>
        <taxon>Branchiostoma</taxon>
    </lineage>
</organism>
<dbReference type="GO" id="GO:0005737">
    <property type="term" value="C:cytoplasm"/>
    <property type="evidence" value="ECO:0000318"/>
    <property type="project" value="GO_Central"/>
</dbReference>
<protein>
    <submittedName>
        <fullName evidence="5">Ankyrin repeat domain-containing protein 16-like isoform X1</fullName>
    </submittedName>
</protein>
<feature type="repeat" description="ANK" evidence="3">
    <location>
        <begin position="278"/>
        <end position="310"/>
    </location>
</feature>
<dbReference type="OMA" id="TRCQYEP"/>
<feature type="repeat" description="ANK" evidence="3">
    <location>
        <begin position="108"/>
        <end position="140"/>
    </location>
</feature>
<dbReference type="PANTHER" id="PTHR24166">
    <property type="entry name" value="ROLLING PEBBLES, ISOFORM B"/>
    <property type="match status" value="1"/>
</dbReference>
<keyword evidence="2 3" id="KW-0040">ANK repeat</keyword>
<dbReference type="Pfam" id="PF13637">
    <property type="entry name" value="Ank_4"/>
    <property type="match status" value="1"/>
</dbReference>
<evidence type="ECO:0000256" key="1">
    <source>
        <dbReference type="ARBA" id="ARBA00022737"/>
    </source>
</evidence>
<dbReference type="RefSeq" id="XP_035673819.1">
    <property type="nucleotide sequence ID" value="XM_035817926.1"/>
</dbReference>
<dbReference type="PROSITE" id="PS50297">
    <property type="entry name" value="ANK_REP_REGION"/>
    <property type="match status" value="7"/>
</dbReference>
<dbReference type="InterPro" id="IPR036770">
    <property type="entry name" value="Ankyrin_rpt-contain_sf"/>
</dbReference>
<dbReference type="PROSITE" id="PS50088">
    <property type="entry name" value="ANK_REPEAT"/>
    <property type="match status" value="7"/>
</dbReference>
<evidence type="ECO:0000313" key="4">
    <source>
        <dbReference type="Proteomes" id="UP000001554"/>
    </source>
</evidence>
<dbReference type="OrthoDB" id="4772757at2759"/>
<sequence>MAMAMPELCQLAQQGDLPKIRALLASSPCPDRLLDTRHRKSGDSVLHYAARHGHLSVLRYLCEECGLSPETGNVDGKRPLHEAAQAGQTECVRYLISRSIQINVLKRADWTPIMLACTKTNLTVVQLLRDAGADLTIRNKDGWNCFHVACREGDVDILSYLLDCDGTLWESVSTNGRTPLHTASLHGCVGATQVLLQRCNYAPDTPDSCGSTPLMDAVRADNIDLAQLLVKQHGADVQKLDTMGRQPLHLAAQAGCIQAVRYLLTEHGIPVDTPAPGSGLTALHFAAKEGQTDAVKLLVRFGSNVNIKDDKGRTALHMASGGQHAECVRVLLTSGAVDGTDRSGNTAEQLARKKTVKDIFRQIN</sequence>
<dbReference type="Gene3D" id="1.25.40.20">
    <property type="entry name" value="Ankyrin repeat-containing domain"/>
    <property type="match status" value="3"/>
</dbReference>
<dbReference type="InterPro" id="IPR050889">
    <property type="entry name" value="Dendritic_Spine_Reg/Scaffold"/>
</dbReference>
<dbReference type="SMART" id="SM00248">
    <property type="entry name" value="ANK"/>
    <property type="match status" value="9"/>
</dbReference>
<dbReference type="KEGG" id="bfo:118414125"/>
<proteinExistence type="predicted"/>
<dbReference type="SUPFAM" id="SSF48403">
    <property type="entry name" value="Ankyrin repeat"/>
    <property type="match status" value="1"/>
</dbReference>
<accession>A0A9J7MP14</accession>
<reference evidence="5" key="2">
    <citation type="submission" date="2025-08" db="UniProtKB">
        <authorList>
            <consortium name="RefSeq"/>
        </authorList>
    </citation>
    <scope>IDENTIFICATION</scope>
    <source>
        <strain evidence="5">S238N-H82</strain>
        <tissue evidence="5">Testes</tissue>
    </source>
</reference>
<dbReference type="AlphaFoldDB" id="A0A9J7MP14"/>